<dbReference type="EMBL" id="CP048222">
    <property type="protein sequence ID" value="QHT69664.1"/>
    <property type="molecule type" value="Genomic_DNA"/>
</dbReference>
<evidence type="ECO:0000256" key="3">
    <source>
        <dbReference type="ARBA" id="ARBA00022989"/>
    </source>
</evidence>
<name>A0A6C0GP82_9BACT</name>
<keyword evidence="3 5" id="KW-1133">Transmembrane helix</keyword>
<protein>
    <submittedName>
        <fullName evidence="6">DoxX family protein</fullName>
    </submittedName>
</protein>
<dbReference type="Pfam" id="PF13564">
    <property type="entry name" value="DoxX_2"/>
    <property type="match status" value="1"/>
</dbReference>
<gene>
    <name evidence="6" type="ORF">GXP67_24950</name>
</gene>
<reference evidence="6 7" key="1">
    <citation type="submission" date="2020-01" db="EMBL/GenBank/DDBJ databases">
        <authorList>
            <person name="Kim M.K."/>
        </authorList>
    </citation>
    <scope>NUCLEOTIDE SEQUENCE [LARGE SCALE GENOMIC DNA]</scope>
    <source>
        <strain evidence="6 7">172606-1</strain>
    </source>
</reference>
<dbReference type="KEGG" id="rhoz:GXP67_24950"/>
<dbReference type="InterPro" id="IPR032808">
    <property type="entry name" value="DoxX"/>
</dbReference>
<keyword evidence="7" id="KW-1185">Reference proteome</keyword>
<proteinExistence type="predicted"/>
<keyword evidence="4 5" id="KW-0472">Membrane</keyword>
<accession>A0A6C0GP82</accession>
<organism evidence="6 7">
    <name type="scientific">Rhodocytophaga rosea</name>
    <dbReference type="NCBI Taxonomy" id="2704465"/>
    <lineage>
        <taxon>Bacteria</taxon>
        <taxon>Pseudomonadati</taxon>
        <taxon>Bacteroidota</taxon>
        <taxon>Cytophagia</taxon>
        <taxon>Cytophagales</taxon>
        <taxon>Rhodocytophagaceae</taxon>
        <taxon>Rhodocytophaga</taxon>
    </lineage>
</organism>
<feature type="transmembrane region" description="Helical" evidence="5">
    <location>
        <begin position="107"/>
        <end position="125"/>
    </location>
</feature>
<evidence type="ECO:0000313" key="6">
    <source>
        <dbReference type="EMBL" id="QHT69664.1"/>
    </source>
</evidence>
<feature type="transmembrane region" description="Helical" evidence="5">
    <location>
        <begin position="53"/>
        <end position="74"/>
    </location>
</feature>
<evidence type="ECO:0000256" key="4">
    <source>
        <dbReference type="ARBA" id="ARBA00023136"/>
    </source>
</evidence>
<evidence type="ECO:0000256" key="5">
    <source>
        <dbReference type="SAM" id="Phobius"/>
    </source>
</evidence>
<comment type="subcellular location">
    <subcellularLocation>
        <location evidence="1">Membrane</location>
        <topology evidence="1">Multi-pass membrane protein</topology>
    </subcellularLocation>
</comment>
<keyword evidence="2 5" id="KW-0812">Transmembrane</keyword>
<feature type="transmembrane region" description="Helical" evidence="5">
    <location>
        <begin position="81"/>
        <end position="101"/>
    </location>
</feature>
<sequence>MTRAQKISKTMNLILWVTQVLIATSFIWAASMKLFAPDDKLAQMWPWTADNAILVKLTGVIDLTIGIGLVLPVLFHRQARLTIYAAYGTIALMTAASIFHISRGEASQVGVNLFFAILALFIVWGRANKHPKIRINEEQALPRC</sequence>
<dbReference type="Proteomes" id="UP000480178">
    <property type="component" value="Chromosome"/>
</dbReference>
<evidence type="ECO:0000256" key="2">
    <source>
        <dbReference type="ARBA" id="ARBA00022692"/>
    </source>
</evidence>
<dbReference type="GO" id="GO:0016020">
    <property type="term" value="C:membrane"/>
    <property type="evidence" value="ECO:0007669"/>
    <property type="project" value="UniProtKB-SubCell"/>
</dbReference>
<dbReference type="AlphaFoldDB" id="A0A6C0GP82"/>
<evidence type="ECO:0000256" key="1">
    <source>
        <dbReference type="ARBA" id="ARBA00004141"/>
    </source>
</evidence>
<evidence type="ECO:0000313" key="7">
    <source>
        <dbReference type="Proteomes" id="UP000480178"/>
    </source>
</evidence>